<dbReference type="Proteomes" id="UP000578449">
    <property type="component" value="Unassembled WGS sequence"/>
</dbReference>
<keyword evidence="1" id="KW-0472">Membrane</keyword>
<keyword evidence="1" id="KW-1133">Transmembrane helix</keyword>
<feature type="transmembrane region" description="Helical" evidence="1">
    <location>
        <begin position="20"/>
        <end position="41"/>
    </location>
</feature>
<comment type="caution">
    <text evidence="2">The sequence shown here is derived from an EMBL/GenBank/DDBJ whole genome shotgun (WGS) entry which is preliminary data.</text>
</comment>
<sequence>MTQPRTRHRGRSRRPSTASLVWSAICGLLLSILVGVAAALLAHGGGHPIADAIMTGAAAAGGFAGLWIAGTAALYTAIRR</sequence>
<accession>A0A840P6X4</accession>
<reference evidence="2 3" key="1">
    <citation type="submission" date="2020-08" db="EMBL/GenBank/DDBJ databases">
        <title>Genomic Encyclopedia of Type Strains, Phase IV (KMG-IV): sequencing the most valuable type-strain genomes for metagenomic binning, comparative biology and taxonomic classification.</title>
        <authorList>
            <person name="Goeker M."/>
        </authorList>
    </citation>
    <scope>NUCLEOTIDE SEQUENCE [LARGE SCALE GENOMIC DNA]</scope>
    <source>
        <strain evidence="2 3">DSM 45615</strain>
    </source>
</reference>
<protein>
    <submittedName>
        <fullName evidence="2">Type VI protein secretion system component VasK</fullName>
    </submittedName>
</protein>
<name>A0A840P6X4_9ACTN</name>
<gene>
    <name evidence="2" type="ORF">HNP84_004493</name>
</gene>
<dbReference type="AlphaFoldDB" id="A0A840P6X4"/>
<dbReference type="EMBL" id="JACHGN010000009">
    <property type="protein sequence ID" value="MBB5134759.1"/>
    <property type="molecule type" value="Genomic_DNA"/>
</dbReference>
<keyword evidence="1" id="KW-0812">Transmembrane</keyword>
<organism evidence="2 3">
    <name type="scientific">Thermocatellispora tengchongensis</name>
    <dbReference type="NCBI Taxonomy" id="1073253"/>
    <lineage>
        <taxon>Bacteria</taxon>
        <taxon>Bacillati</taxon>
        <taxon>Actinomycetota</taxon>
        <taxon>Actinomycetes</taxon>
        <taxon>Streptosporangiales</taxon>
        <taxon>Streptosporangiaceae</taxon>
        <taxon>Thermocatellispora</taxon>
    </lineage>
</organism>
<dbReference type="RefSeq" id="WP_185051657.1">
    <property type="nucleotide sequence ID" value="NZ_BAABIX010000004.1"/>
</dbReference>
<evidence type="ECO:0000313" key="2">
    <source>
        <dbReference type="EMBL" id="MBB5134759.1"/>
    </source>
</evidence>
<feature type="transmembrane region" description="Helical" evidence="1">
    <location>
        <begin position="53"/>
        <end position="78"/>
    </location>
</feature>
<evidence type="ECO:0000313" key="3">
    <source>
        <dbReference type="Proteomes" id="UP000578449"/>
    </source>
</evidence>
<evidence type="ECO:0000256" key="1">
    <source>
        <dbReference type="SAM" id="Phobius"/>
    </source>
</evidence>
<proteinExistence type="predicted"/>
<keyword evidence="3" id="KW-1185">Reference proteome</keyword>